<evidence type="ECO:0000313" key="4">
    <source>
        <dbReference type="Proteomes" id="UP000434925"/>
    </source>
</evidence>
<protein>
    <submittedName>
        <fullName evidence="1">Toluene tolerance protein</fullName>
    </submittedName>
</protein>
<dbReference type="Proteomes" id="UP000434925">
    <property type="component" value="Unassembled WGS sequence"/>
</dbReference>
<reference evidence="2" key="2">
    <citation type="submission" date="2016-10" db="EMBL/GenBank/DDBJ databases">
        <authorList>
            <person name="de Groot N.N."/>
        </authorList>
    </citation>
    <scope>NUCLEOTIDE SEQUENCE [LARGE SCALE GENOMIC DNA]</scope>
    <source>
        <strain evidence="2">BS3782</strain>
    </source>
</reference>
<dbReference type="AlphaFoldDB" id="A0A0J6HDA0"/>
<accession>A0A0J6HDA0</accession>
<dbReference type="EMBL" id="VZPO01000004">
    <property type="protein sequence ID" value="KAB0505116.1"/>
    <property type="molecule type" value="Genomic_DNA"/>
</dbReference>
<dbReference type="InterPro" id="IPR011009">
    <property type="entry name" value="Kinase-like_dom_sf"/>
</dbReference>
<evidence type="ECO:0000313" key="1">
    <source>
        <dbReference type="EMBL" id="KAB0505116.1"/>
    </source>
</evidence>
<reference evidence="1 4" key="3">
    <citation type="submission" date="2019-09" db="EMBL/GenBank/DDBJ databases">
        <title>Draft genome sequences of 48 bacterial type strains from the CCUG.</title>
        <authorList>
            <person name="Tunovic T."/>
            <person name="Pineiro-Iglesias B."/>
            <person name="Unosson C."/>
            <person name="Inganas E."/>
            <person name="Ohlen M."/>
            <person name="Cardew S."/>
            <person name="Jensie-Markopoulos S."/>
            <person name="Salva-Serra F."/>
            <person name="Jaen-Luchoro D."/>
            <person name="Karlsson R."/>
            <person name="Svensson-Stadler L."/>
            <person name="Chun J."/>
            <person name="Moore E."/>
        </authorList>
    </citation>
    <scope>NUCLEOTIDE SEQUENCE [LARGE SCALE GENOMIC DNA]</scope>
    <source>
        <strain evidence="1 4">CCUG 51522</strain>
    </source>
</reference>
<gene>
    <name evidence="1" type="ORF">F7R14_11510</name>
    <name evidence="2" type="ORF">SAMN04490191_0519</name>
</gene>
<name>A0A0J6HDA0_9PSED</name>
<sequence length="213" mass="24655">MQALDHTRYLALREGAQVLEADGSGDKVLRLTDGSILKLFRRKRLLTSAAWYPYAKRFADNCDALRERQIPCPSIRQVYRIPSIERDAVHYDPLPGQTLRQLLDIQDDADPLRGQLGAFMATLHERGIYFRSAHLGNIVLTPEHQLGLIDIADMRVYRRPLRKTLRLRNFKHMVRYPQDRQWLLDGRGEVFIDNYGQTQSICSPEELSIALQK</sequence>
<reference evidence="3" key="1">
    <citation type="submission" date="2016-10" db="EMBL/GenBank/DDBJ databases">
        <authorList>
            <person name="Varghese N."/>
            <person name="Submissions S."/>
        </authorList>
    </citation>
    <scope>NUCLEOTIDE SEQUENCE [LARGE SCALE GENOMIC DNA]</scope>
    <source>
        <strain evidence="3">BS3782</strain>
    </source>
</reference>
<dbReference type="Proteomes" id="UP000182814">
    <property type="component" value="Chromosome I"/>
</dbReference>
<dbReference type="PATRIC" id="fig|163011.3.peg.4537"/>
<dbReference type="SUPFAM" id="SSF56112">
    <property type="entry name" value="Protein kinase-like (PK-like)"/>
    <property type="match status" value="1"/>
</dbReference>
<keyword evidence="3" id="KW-1185">Reference proteome</keyword>
<dbReference type="RefSeq" id="WP_038978674.1">
    <property type="nucleotide sequence ID" value="NZ_JABTYG010000012.1"/>
</dbReference>
<organism evidence="2 3">
    <name type="scientific">Pseudomonas lini</name>
    <dbReference type="NCBI Taxonomy" id="163011"/>
    <lineage>
        <taxon>Bacteria</taxon>
        <taxon>Pseudomonadati</taxon>
        <taxon>Pseudomonadota</taxon>
        <taxon>Gammaproteobacteria</taxon>
        <taxon>Pseudomonadales</taxon>
        <taxon>Pseudomonadaceae</taxon>
        <taxon>Pseudomonas</taxon>
    </lineage>
</organism>
<dbReference type="EMBL" id="LT629746">
    <property type="protein sequence ID" value="SDS02351.1"/>
    <property type="molecule type" value="Genomic_DNA"/>
</dbReference>
<evidence type="ECO:0000313" key="3">
    <source>
        <dbReference type="Proteomes" id="UP000182814"/>
    </source>
</evidence>
<proteinExistence type="predicted"/>
<evidence type="ECO:0000313" key="2">
    <source>
        <dbReference type="EMBL" id="SDS02351.1"/>
    </source>
</evidence>